<dbReference type="EMBL" id="JAAMPC010000007">
    <property type="protein sequence ID" value="KAG2302651.1"/>
    <property type="molecule type" value="Genomic_DNA"/>
</dbReference>
<reference evidence="1 2" key="1">
    <citation type="submission" date="2020-02" db="EMBL/GenBank/DDBJ databases">
        <authorList>
            <person name="Ma Q."/>
            <person name="Huang Y."/>
            <person name="Song X."/>
            <person name="Pei D."/>
        </authorList>
    </citation>
    <scope>NUCLEOTIDE SEQUENCE [LARGE SCALE GENOMIC DNA]</scope>
    <source>
        <strain evidence="1">Sxm20200214</strain>
        <tissue evidence="1">Leaf</tissue>
    </source>
</reference>
<name>A0A8X7SAE0_BRACI</name>
<evidence type="ECO:0008006" key="3">
    <source>
        <dbReference type="Google" id="ProtNLM"/>
    </source>
</evidence>
<organism evidence="1 2">
    <name type="scientific">Brassica carinata</name>
    <name type="common">Ethiopian mustard</name>
    <name type="synonym">Abyssinian cabbage</name>
    <dbReference type="NCBI Taxonomy" id="52824"/>
    <lineage>
        <taxon>Eukaryota</taxon>
        <taxon>Viridiplantae</taxon>
        <taxon>Streptophyta</taxon>
        <taxon>Embryophyta</taxon>
        <taxon>Tracheophyta</taxon>
        <taxon>Spermatophyta</taxon>
        <taxon>Magnoliopsida</taxon>
        <taxon>eudicotyledons</taxon>
        <taxon>Gunneridae</taxon>
        <taxon>Pentapetalae</taxon>
        <taxon>rosids</taxon>
        <taxon>malvids</taxon>
        <taxon>Brassicales</taxon>
        <taxon>Brassicaceae</taxon>
        <taxon>Brassiceae</taxon>
        <taxon>Brassica</taxon>
    </lineage>
</organism>
<dbReference type="AlphaFoldDB" id="A0A8X7SAE0"/>
<keyword evidence="2" id="KW-1185">Reference proteome</keyword>
<proteinExistence type="predicted"/>
<sequence length="157" mass="18041">MIVWNGASWKLSSKESEAWRIAQIVGEFAETTPSEEVARQVPVNQAPAYKWRCHVDASWKDRDEVIVLGFILFEDRQQLVRFINKPQEWPALGPELDKFLCSEFSSISFNFIRRSDNVRADCLSKAGRSRDKGYCFVGDIAPFWLAHEADLFEPLAN</sequence>
<gene>
    <name evidence="1" type="ORF">Bca52824_031302</name>
</gene>
<evidence type="ECO:0000313" key="2">
    <source>
        <dbReference type="Proteomes" id="UP000886595"/>
    </source>
</evidence>
<dbReference type="Proteomes" id="UP000886595">
    <property type="component" value="Unassembled WGS sequence"/>
</dbReference>
<evidence type="ECO:0000313" key="1">
    <source>
        <dbReference type="EMBL" id="KAG2302651.1"/>
    </source>
</evidence>
<comment type="caution">
    <text evidence="1">The sequence shown here is derived from an EMBL/GenBank/DDBJ whole genome shotgun (WGS) entry which is preliminary data.</text>
</comment>
<accession>A0A8X7SAE0</accession>
<protein>
    <recommendedName>
        <fullName evidence="3">RNase H type-1 domain-containing protein</fullName>
    </recommendedName>
</protein>